<dbReference type="PANTHER" id="PTHR36449">
    <property type="entry name" value="ACETYLTRANSFERASE-RELATED"/>
    <property type="match status" value="1"/>
</dbReference>
<dbReference type="Proteomes" id="UP001230466">
    <property type="component" value="Unassembled WGS sequence"/>
</dbReference>
<dbReference type="RefSeq" id="WP_211599247.1">
    <property type="nucleotide sequence ID" value="NZ_JAGRQI010000026.1"/>
</dbReference>
<sequence>MPKYIEEPLDKAHNRKNFDCGNEELNTFLRCYAGQSHKKGTAKTYLTLDKETKKIIGFYSITLTSIEYNQIPKSFQKGLSRHQVPLFILARLGVDVSEQNKGIGGVLLYKAIERCIKVSEEVGGIGLLIEAKDDDVAKWYSKFGAISLPDKPLSLILPFSTIKNIK</sequence>
<dbReference type="PANTHER" id="PTHR36449:SF1">
    <property type="entry name" value="ACETYLTRANSFERASE"/>
    <property type="match status" value="1"/>
</dbReference>
<dbReference type="GeneID" id="300270396"/>
<evidence type="ECO:0000313" key="6">
    <source>
        <dbReference type="Proteomes" id="UP001230466"/>
    </source>
</evidence>
<evidence type="ECO:0000256" key="2">
    <source>
        <dbReference type="ARBA" id="ARBA00022649"/>
    </source>
</evidence>
<evidence type="ECO:0000256" key="1">
    <source>
        <dbReference type="ARBA" id="ARBA00009342"/>
    </source>
</evidence>
<gene>
    <name evidence="5" type="ORF">QJU78_04300</name>
</gene>
<dbReference type="GO" id="GO:0016746">
    <property type="term" value="F:acyltransferase activity"/>
    <property type="evidence" value="ECO:0007669"/>
    <property type="project" value="UniProtKB-KW"/>
</dbReference>
<comment type="similarity">
    <text evidence="1">Belongs to the acetyltransferase family. GNAT subfamily.</text>
</comment>
<evidence type="ECO:0000313" key="5">
    <source>
        <dbReference type="EMBL" id="MDP8186997.1"/>
    </source>
</evidence>
<name>A0AAW8CRI5_9PAST</name>
<reference evidence="5" key="1">
    <citation type="journal article" date="2023" name="Front. Microbiol.">
        <title>Phylogeography and host specificity of Pasteurellaceae pathogenic to sea-farmed fish in the north-east Atlantic.</title>
        <authorList>
            <person name="Gulla S."/>
            <person name="Colquhoun D.J."/>
            <person name="Olsen A.B."/>
            <person name="Spilsberg B."/>
            <person name="Lagesen K."/>
            <person name="Aakesson C.P."/>
            <person name="Strom S."/>
            <person name="Manji F."/>
            <person name="Birkbeck T.H."/>
            <person name="Nilsen H.K."/>
        </authorList>
    </citation>
    <scope>NUCLEOTIDE SEQUENCE</scope>
    <source>
        <strain evidence="5">VIB1234</strain>
    </source>
</reference>
<organism evidence="5 6">
    <name type="scientific">Pasteurella atlantica</name>
    <dbReference type="NCBI Taxonomy" id="2827233"/>
    <lineage>
        <taxon>Bacteria</taxon>
        <taxon>Pseudomonadati</taxon>
        <taxon>Pseudomonadota</taxon>
        <taxon>Gammaproteobacteria</taxon>
        <taxon>Pasteurellales</taxon>
        <taxon>Pasteurellaceae</taxon>
        <taxon>Pasteurella</taxon>
    </lineage>
</organism>
<evidence type="ECO:0000256" key="4">
    <source>
        <dbReference type="ARBA" id="ARBA00023315"/>
    </source>
</evidence>
<keyword evidence="3" id="KW-0808">Transferase</keyword>
<keyword evidence="2" id="KW-1277">Toxin-antitoxin system</keyword>
<comment type="caution">
    <text evidence="5">The sequence shown here is derived from an EMBL/GenBank/DDBJ whole genome shotgun (WGS) entry which is preliminary data.</text>
</comment>
<proteinExistence type="inferred from homology"/>
<dbReference type="SUPFAM" id="SSF55729">
    <property type="entry name" value="Acyl-CoA N-acyltransferases (Nat)"/>
    <property type="match status" value="1"/>
</dbReference>
<dbReference type="EMBL" id="JASAYJ010000007">
    <property type="protein sequence ID" value="MDP8186997.1"/>
    <property type="molecule type" value="Genomic_DNA"/>
</dbReference>
<protein>
    <submittedName>
        <fullName evidence="5">N-acetyltransferase</fullName>
    </submittedName>
</protein>
<dbReference type="AlphaFoldDB" id="A0AAW8CRI5"/>
<dbReference type="Gene3D" id="3.40.630.30">
    <property type="match status" value="1"/>
</dbReference>
<accession>A0AAW8CRI5</accession>
<evidence type="ECO:0000256" key="3">
    <source>
        <dbReference type="ARBA" id="ARBA00022679"/>
    </source>
</evidence>
<keyword evidence="4" id="KW-0012">Acyltransferase</keyword>
<dbReference type="InterPro" id="IPR016181">
    <property type="entry name" value="Acyl_CoA_acyltransferase"/>
</dbReference>